<feature type="transmembrane region" description="Helical" evidence="7">
    <location>
        <begin position="155"/>
        <end position="178"/>
    </location>
</feature>
<evidence type="ECO:0000256" key="6">
    <source>
        <dbReference type="ARBA" id="ARBA00023136"/>
    </source>
</evidence>
<proteinExistence type="inferred from homology"/>
<keyword evidence="6 7" id="KW-0472">Membrane</keyword>
<evidence type="ECO:0000256" key="2">
    <source>
        <dbReference type="ARBA" id="ARBA00010792"/>
    </source>
</evidence>
<keyword evidence="4 7" id="KW-0812">Transmembrane</keyword>
<evidence type="ECO:0000256" key="5">
    <source>
        <dbReference type="ARBA" id="ARBA00022989"/>
    </source>
</evidence>
<name>A0ABP9AEJ9_9MICO</name>
<comment type="subcellular location">
    <subcellularLocation>
        <location evidence="1">Cell membrane</location>
        <topology evidence="1">Multi-pass membrane protein</topology>
    </subcellularLocation>
</comment>
<dbReference type="InterPro" id="IPR032816">
    <property type="entry name" value="VTT_dom"/>
</dbReference>
<dbReference type="PANTHER" id="PTHR42709">
    <property type="entry name" value="ALKALINE PHOSPHATASE LIKE PROTEIN"/>
    <property type="match status" value="1"/>
</dbReference>
<evidence type="ECO:0000256" key="4">
    <source>
        <dbReference type="ARBA" id="ARBA00022692"/>
    </source>
</evidence>
<gene>
    <name evidence="9" type="ORF">GCM10023351_26590</name>
</gene>
<dbReference type="RefSeq" id="WP_345439995.1">
    <property type="nucleotide sequence ID" value="NZ_BAABKO010000005.1"/>
</dbReference>
<keyword evidence="3" id="KW-1003">Cell membrane</keyword>
<feature type="transmembrane region" description="Helical" evidence="7">
    <location>
        <begin position="190"/>
        <end position="209"/>
    </location>
</feature>
<reference evidence="10" key="1">
    <citation type="journal article" date="2019" name="Int. J. Syst. Evol. Microbiol.">
        <title>The Global Catalogue of Microorganisms (GCM) 10K type strain sequencing project: providing services to taxonomists for standard genome sequencing and annotation.</title>
        <authorList>
            <consortium name="The Broad Institute Genomics Platform"/>
            <consortium name="The Broad Institute Genome Sequencing Center for Infectious Disease"/>
            <person name="Wu L."/>
            <person name="Ma J."/>
        </authorList>
    </citation>
    <scope>NUCLEOTIDE SEQUENCE [LARGE SCALE GENOMIC DNA]</scope>
    <source>
        <strain evidence="10">JCM 18537</strain>
    </source>
</reference>
<feature type="transmembrane region" description="Helical" evidence="7">
    <location>
        <begin position="71"/>
        <end position="95"/>
    </location>
</feature>
<comment type="similarity">
    <text evidence="2">Belongs to the DedA family.</text>
</comment>
<dbReference type="InterPro" id="IPR051311">
    <property type="entry name" value="DedA_domain"/>
</dbReference>
<dbReference type="EMBL" id="BAABKO010000005">
    <property type="protein sequence ID" value="GAA4780246.1"/>
    <property type="molecule type" value="Genomic_DNA"/>
</dbReference>
<sequence>MTTTEIAAAADQGSWLSTLVDAVVGLMDVIGPYGAGVAIAAENLFPPLPSEAILPMAGLAASRGSFALWEAVLWTTVGSLLGALLLYGIGAWFGVDRLRRIAARLPLVDAKDVDRTVAWFEKHGGKAVFFGRFVPIFRSLISIPAGVVRMPLWRFALLTTLGSLIWNTAFILVGWYLGEAWHIVEQYMDVVQNVVIVGVVAAVVWFVVVRVRAQRADRRAEQADGAEVPAAD</sequence>
<feature type="domain" description="VTT" evidence="8">
    <location>
        <begin position="49"/>
        <end position="175"/>
    </location>
</feature>
<dbReference type="Proteomes" id="UP001501645">
    <property type="component" value="Unassembled WGS sequence"/>
</dbReference>
<evidence type="ECO:0000256" key="1">
    <source>
        <dbReference type="ARBA" id="ARBA00004651"/>
    </source>
</evidence>
<keyword evidence="10" id="KW-1185">Reference proteome</keyword>
<evidence type="ECO:0000313" key="10">
    <source>
        <dbReference type="Proteomes" id="UP001501645"/>
    </source>
</evidence>
<dbReference type="PANTHER" id="PTHR42709:SF6">
    <property type="entry name" value="UNDECAPRENYL PHOSPHATE TRANSPORTER A"/>
    <property type="match status" value="1"/>
</dbReference>
<evidence type="ECO:0000256" key="7">
    <source>
        <dbReference type="SAM" id="Phobius"/>
    </source>
</evidence>
<protein>
    <recommendedName>
        <fullName evidence="8">VTT domain-containing protein</fullName>
    </recommendedName>
</protein>
<evidence type="ECO:0000256" key="3">
    <source>
        <dbReference type="ARBA" id="ARBA00022475"/>
    </source>
</evidence>
<organism evidence="9 10">
    <name type="scientific">Microbacterium gilvum</name>
    <dbReference type="NCBI Taxonomy" id="1336204"/>
    <lineage>
        <taxon>Bacteria</taxon>
        <taxon>Bacillati</taxon>
        <taxon>Actinomycetota</taxon>
        <taxon>Actinomycetes</taxon>
        <taxon>Micrococcales</taxon>
        <taxon>Microbacteriaceae</taxon>
        <taxon>Microbacterium</taxon>
    </lineage>
</organism>
<dbReference type="Pfam" id="PF09335">
    <property type="entry name" value="VTT_dom"/>
    <property type="match status" value="1"/>
</dbReference>
<comment type="caution">
    <text evidence="9">The sequence shown here is derived from an EMBL/GenBank/DDBJ whole genome shotgun (WGS) entry which is preliminary data.</text>
</comment>
<evidence type="ECO:0000313" key="9">
    <source>
        <dbReference type="EMBL" id="GAA4780246.1"/>
    </source>
</evidence>
<accession>A0ABP9AEJ9</accession>
<evidence type="ECO:0000259" key="8">
    <source>
        <dbReference type="Pfam" id="PF09335"/>
    </source>
</evidence>
<keyword evidence="5 7" id="KW-1133">Transmembrane helix</keyword>